<proteinExistence type="predicted"/>
<dbReference type="EMBL" id="GGEC01000315">
    <property type="protein sequence ID" value="MBW80798.1"/>
    <property type="molecule type" value="Transcribed_RNA"/>
</dbReference>
<organism evidence="1">
    <name type="scientific">Rhizophora mucronata</name>
    <name type="common">Asiatic mangrove</name>
    <dbReference type="NCBI Taxonomy" id="61149"/>
    <lineage>
        <taxon>Eukaryota</taxon>
        <taxon>Viridiplantae</taxon>
        <taxon>Streptophyta</taxon>
        <taxon>Embryophyta</taxon>
        <taxon>Tracheophyta</taxon>
        <taxon>Spermatophyta</taxon>
        <taxon>Magnoliopsida</taxon>
        <taxon>eudicotyledons</taxon>
        <taxon>Gunneridae</taxon>
        <taxon>Pentapetalae</taxon>
        <taxon>rosids</taxon>
        <taxon>fabids</taxon>
        <taxon>Malpighiales</taxon>
        <taxon>Rhizophoraceae</taxon>
        <taxon>Rhizophora</taxon>
    </lineage>
</organism>
<evidence type="ECO:0000313" key="1">
    <source>
        <dbReference type="EMBL" id="MBW80798.1"/>
    </source>
</evidence>
<sequence>MDISGEWHLDVKHDIIKRRLDSHGNVIETRQDVIGAPKVCYIICFLVHLWVPSILCTME</sequence>
<name>A0A2P2IHX2_RHIMU</name>
<protein>
    <submittedName>
        <fullName evidence="1">Endoplasmic reticulum-Golgi intermediate compartment protein 3</fullName>
    </submittedName>
</protein>
<reference evidence="1" key="1">
    <citation type="submission" date="2018-02" db="EMBL/GenBank/DDBJ databases">
        <title>Rhizophora mucronata_Transcriptome.</title>
        <authorList>
            <person name="Meera S.P."/>
            <person name="Sreeshan A."/>
            <person name="Augustine A."/>
        </authorList>
    </citation>
    <scope>NUCLEOTIDE SEQUENCE</scope>
    <source>
        <tissue evidence="1">Leaf</tissue>
    </source>
</reference>
<accession>A0A2P2IHX2</accession>
<dbReference type="AlphaFoldDB" id="A0A2P2IHX2"/>